<feature type="transmembrane region" description="Helical" evidence="9">
    <location>
        <begin position="221"/>
        <end position="245"/>
    </location>
</feature>
<keyword evidence="7 9" id="KW-1133">Transmembrane helix</keyword>
<evidence type="ECO:0000256" key="2">
    <source>
        <dbReference type="ARBA" id="ARBA00004586"/>
    </source>
</evidence>
<dbReference type="OrthoDB" id="1465857at2"/>
<evidence type="ECO:0000256" key="1">
    <source>
        <dbReference type="ARBA" id="ARBA00004127"/>
    </source>
</evidence>
<feature type="transmembrane region" description="Helical" evidence="9">
    <location>
        <begin position="325"/>
        <end position="344"/>
    </location>
</feature>
<keyword evidence="4 10" id="KW-0808">Transferase</keyword>
<dbReference type="InterPro" id="IPR005599">
    <property type="entry name" value="GPI_mannosylTrfase"/>
</dbReference>
<feature type="transmembrane region" description="Helical" evidence="9">
    <location>
        <begin position="144"/>
        <end position="173"/>
    </location>
</feature>
<evidence type="ECO:0000256" key="5">
    <source>
        <dbReference type="ARBA" id="ARBA00022692"/>
    </source>
</evidence>
<dbReference type="RefSeq" id="WP_084447608.1">
    <property type="nucleotide sequence ID" value="NZ_FWWW01000099.1"/>
</dbReference>
<feature type="transmembrane region" description="Helical" evidence="9">
    <location>
        <begin position="300"/>
        <end position="318"/>
    </location>
</feature>
<gene>
    <name evidence="10" type="ORF">SAMN00120144_1669</name>
</gene>
<feature type="transmembrane region" description="Helical" evidence="9">
    <location>
        <begin position="364"/>
        <end position="381"/>
    </location>
</feature>
<evidence type="ECO:0000256" key="3">
    <source>
        <dbReference type="ARBA" id="ARBA00022676"/>
    </source>
</evidence>
<evidence type="ECO:0000256" key="7">
    <source>
        <dbReference type="ARBA" id="ARBA00022989"/>
    </source>
</evidence>
<dbReference type="PANTHER" id="PTHR22760">
    <property type="entry name" value="GLYCOSYLTRANSFERASE"/>
    <property type="match status" value="1"/>
</dbReference>
<evidence type="ECO:0000256" key="8">
    <source>
        <dbReference type="ARBA" id="ARBA00023136"/>
    </source>
</evidence>
<organism evidence="10 11">
    <name type="scientific">Hymenobacter roseosalivarius DSM 11622</name>
    <dbReference type="NCBI Taxonomy" id="645990"/>
    <lineage>
        <taxon>Bacteria</taxon>
        <taxon>Pseudomonadati</taxon>
        <taxon>Bacteroidota</taxon>
        <taxon>Cytophagia</taxon>
        <taxon>Cytophagales</taxon>
        <taxon>Hymenobacteraceae</taxon>
        <taxon>Hymenobacter</taxon>
    </lineage>
</organism>
<evidence type="ECO:0000256" key="4">
    <source>
        <dbReference type="ARBA" id="ARBA00022679"/>
    </source>
</evidence>
<feature type="transmembrane region" description="Helical" evidence="9">
    <location>
        <begin position="28"/>
        <end position="47"/>
    </location>
</feature>
<dbReference type="Proteomes" id="UP000192266">
    <property type="component" value="Unassembled WGS sequence"/>
</dbReference>
<evidence type="ECO:0000256" key="6">
    <source>
        <dbReference type="ARBA" id="ARBA00022824"/>
    </source>
</evidence>
<evidence type="ECO:0000313" key="10">
    <source>
        <dbReference type="EMBL" id="SMC00239.1"/>
    </source>
</evidence>
<accession>A0A1W1W3P5</accession>
<dbReference type="GO" id="GO:0000030">
    <property type="term" value="F:mannosyltransferase activity"/>
    <property type="evidence" value="ECO:0007669"/>
    <property type="project" value="TreeGrafter"/>
</dbReference>
<reference evidence="10 11" key="1">
    <citation type="submission" date="2017-04" db="EMBL/GenBank/DDBJ databases">
        <authorList>
            <person name="Afonso C.L."/>
            <person name="Miller P.J."/>
            <person name="Scott M.A."/>
            <person name="Spackman E."/>
            <person name="Goraichik I."/>
            <person name="Dimitrov K.M."/>
            <person name="Suarez D.L."/>
            <person name="Swayne D.E."/>
        </authorList>
    </citation>
    <scope>NUCLEOTIDE SEQUENCE [LARGE SCALE GENOMIC DNA]</scope>
    <source>
        <strain evidence="10 11">DSM 11622</strain>
    </source>
</reference>
<keyword evidence="6" id="KW-0256">Endoplasmic reticulum</keyword>
<protein>
    <submittedName>
        <fullName evidence="10">Alg9 family protein mannosyltransferase</fullName>
    </submittedName>
</protein>
<keyword evidence="5 9" id="KW-0812">Transmembrane</keyword>
<evidence type="ECO:0000256" key="9">
    <source>
        <dbReference type="SAM" id="Phobius"/>
    </source>
</evidence>
<name>A0A1W1W3P5_9BACT</name>
<dbReference type="STRING" id="645990.SAMN00120144_1669"/>
<comment type="subcellular location">
    <subcellularLocation>
        <location evidence="1">Endomembrane system</location>
        <topology evidence="1">Multi-pass membrane protein</topology>
    </subcellularLocation>
    <subcellularLocation>
        <location evidence="2">Endoplasmic reticulum membrane</location>
    </subcellularLocation>
</comment>
<keyword evidence="8 9" id="KW-0472">Membrane</keyword>
<dbReference type="GO" id="GO:0012505">
    <property type="term" value="C:endomembrane system"/>
    <property type="evidence" value="ECO:0007669"/>
    <property type="project" value="UniProtKB-SubCell"/>
</dbReference>
<feature type="transmembrane region" description="Helical" evidence="9">
    <location>
        <begin position="106"/>
        <end position="124"/>
    </location>
</feature>
<sequence length="535" mass="61139">MPDLLPVLPPTAEQAPTRREYLPPLRTILLLALGLRILAAFFSKGYAFHDDHFDVITIAQDWVYGLTTWLHRHVPPRHSLAYTGLHYGLFAALDAVGFTNPDAKMTIVRLLHGLYSLLVVYFGYKITEDLAGETYARRTGLLLAVLWFMPFMSVRNLVEMVCIPPYLGGFYVLVHHRNRLQARHFLLAGALFGVAFLFRYHTALFLMGASLVLLARQQWKALAWLTLGFVGVAGLVQGTIDAALYDYPMQSLVSYFLFNAEGAYQYSTGPVYRFALTVLGFLVPPISAFLVFGYARTRRLAPLLFWGGVLFFVAHSLFPNKQERFILPLFPLLIVLGVIGWERYVAGAAFWQRHPRLLANSWRFFWVLNGIVAFALALTYSKKSRVEPMVYLSQKTDLRGLVLDFGPHGTKMPPVFYLGRMGAEASAFIPDSSGVWARYQQQRPLPADFVMTYALNDKTPLRRLISQMNYTQRRPTYLLLVGEQEIDRRLNRLRLLFPNLKLEHTITPSPYDQVLHALNPRVHKDEHVRIYQILK</sequence>
<evidence type="ECO:0000313" key="11">
    <source>
        <dbReference type="Proteomes" id="UP000192266"/>
    </source>
</evidence>
<keyword evidence="3 10" id="KW-0328">Glycosyltransferase</keyword>
<keyword evidence="11" id="KW-1185">Reference proteome</keyword>
<feature type="transmembrane region" description="Helical" evidence="9">
    <location>
        <begin position="274"/>
        <end position="294"/>
    </location>
</feature>
<proteinExistence type="predicted"/>
<dbReference type="EMBL" id="FWWW01000099">
    <property type="protein sequence ID" value="SMC00239.1"/>
    <property type="molecule type" value="Genomic_DNA"/>
</dbReference>
<dbReference type="AlphaFoldDB" id="A0A1W1W3P5"/>
<feature type="transmembrane region" description="Helical" evidence="9">
    <location>
        <begin position="185"/>
        <end position="215"/>
    </location>
</feature>
<dbReference type="Pfam" id="PF03901">
    <property type="entry name" value="Glyco_transf_22"/>
    <property type="match status" value="1"/>
</dbReference>